<reference evidence="3" key="1">
    <citation type="submission" date="2020-05" db="EMBL/GenBank/DDBJ databases">
        <authorList>
            <person name="Chiriac C."/>
            <person name="Salcher M."/>
            <person name="Ghai R."/>
            <person name="Kavagutti S V."/>
        </authorList>
    </citation>
    <scope>NUCLEOTIDE SEQUENCE</scope>
</reference>
<feature type="compositionally biased region" description="Polar residues" evidence="1">
    <location>
        <begin position="195"/>
        <end position="215"/>
    </location>
</feature>
<proteinExistence type="predicted"/>
<keyword evidence="2" id="KW-0472">Membrane</keyword>
<keyword evidence="2" id="KW-0812">Transmembrane</keyword>
<gene>
    <name evidence="3" type="ORF">UFOPK3331_00590</name>
</gene>
<feature type="region of interest" description="Disordered" evidence="1">
    <location>
        <begin position="104"/>
        <end position="224"/>
    </location>
</feature>
<evidence type="ECO:0000256" key="1">
    <source>
        <dbReference type="SAM" id="MobiDB-lite"/>
    </source>
</evidence>
<dbReference type="AlphaFoldDB" id="A0A6J5Z921"/>
<evidence type="ECO:0000256" key="2">
    <source>
        <dbReference type="SAM" id="Phobius"/>
    </source>
</evidence>
<feature type="compositionally biased region" description="Low complexity" evidence="1">
    <location>
        <begin position="160"/>
        <end position="194"/>
    </location>
</feature>
<feature type="transmembrane region" description="Helical" evidence="2">
    <location>
        <begin position="56"/>
        <end position="79"/>
    </location>
</feature>
<evidence type="ECO:0000313" key="3">
    <source>
        <dbReference type="EMBL" id="CAB4336083.1"/>
    </source>
</evidence>
<feature type="compositionally biased region" description="Low complexity" evidence="1">
    <location>
        <begin position="117"/>
        <end position="138"/>
    </location>
</feature>
<organism evidence="3">
    <name type="scientific">freshwater metagenome</name>
    <dbReference type="NCBI Taxonomy" id="449393"/>
    <lineage>
        <taxon>unclassified sequences</taxon>
        <taxon>metagenomes</taxon>
        <taxon>ecological metagenomes</taxon>
    </lineage>
</organism>
<protein>
    <submittedName>
        <fullName evidence="3">Unannotated protein</fullName>
    </submittedName>
</protein>
<sequence>MISKRKLRDRMQRSADESFSTPSSTLMERLPEMAKASAETSSLGFVRAGRRIAGTLASIGLIGWLTMGGAGALITVAAVGDLPDPVQQFVADVVHVVGIDLPSPTQEKIEKQQNPVNSSTNGSGTTGGSTPRSSSSTPAVSDDPGANGSPVPGGPGGASGPSTTTTAPSRPTTTTKSPTTTTAKPPSSTTTKPGNQTQGDGSRQTNAFESWSTDDSFSRSERDD</sequence>
<name>A0A6J5Z921_9ZZZZ</name>
<keyword evidence="2" id="KW-1133">Transmembrane helix</keyword>
<accession>A0A6J5Z921</accession>
<dbReference type="EMBL" id="CAESAL010000014">
    <property type="protein sequence ID" value="CAB4336083.1"/>
    <property type="molecule type" value="Genomic_DNA"/>
</dbReference>
<feature type="region of interest" description="Disordered" evidence="1">
    <location>
        <begin position="1"/>
        <end position="25"/>
    </location>
</feature>